<reference evidence="2" key="1">
    <citation type="submission" date="2020-11" db="EMBL/GenBank/DDBJ databases">
        <title>Adaptations for nitrogen fixation in a non-lichenized fungal sporocarp promotes dispersal by wood-feeding termites.</title>
        <authorList>
            <consortium name="DOE Joint Genome Institute"/>
            <person name="Koch R.A."/>
            <person name="Yoon G."/>
            <person name="Arayal U."/>
            <person name="Lail K."/>
            <person name="Amirebrahimi M."/>
            <person name="Labutti K."/>
            <person name="Lipzen A."/>
            <person name="Riley R."/>
            <person name="Barry K."/>
            <person name="Henrissat B."/>
            <person name="Grigoriev I.V."/>
            <person name="Herr J.R."/>
            <person name="Aime M.C."/>
        </authorList>
    </citation>
    <scope>NUCLEOTIDE SEQUENCE</scope>
    <source>
        <strain evidence="2">MCA 3950</strain>
    </source>
</reference>
<comment type="caution">
    <text evidence="2">The sequence shown here is derived from an EMBL/GenBank/DDBJ whole genome shotgun (WGS) entry which is preliminary data.</text>
</comment>
<evidence type="ECO:0000313" key="2">
    <source>
        <dbReference type="EMBL" id="KAG7451906.1"/>
    </source>
</evidence>
<proteinExistence type="predicted"/>
<dbReference type="PANTHER" id="PTHR38926">
    <property type="entry name" value="F-BOX DOMAIN CONTAINING PROTEIN, EXPRESSED"/>
    <property type="match status" value="1"/>
</dbReference>
<dbReference type="Gene3D" id="1.20.1280.50">
    <property type="match status" value="1"/>
</dbReference>
<evidence type="ECO:0000313" key="3">
    <source>
        <dbReference type="Proteomes" id="UP000812287"/>
    </source>
</evidence>
<protein>
    <recommendedName>
        <fullName evidence="1">F-box domain-containing protein</fullName>
    </recommendedName>
</protein>
<feature type="domain" description="F-box" evidence="1">
    <location>
        <begin position="18"/>
        <end position="70"/>
    </location>
</feature>
<organism evidence="2 3">
    <name type="scientific">Guyanagaster necrorhizus</name>
    <dbReference type="NCBI Taxonomy" id="856835"/>
    <lineage>
        <taxon>Eukaryota</taxon>
        <taxon>Fungi</taxon>
        <taxon>Dikarya</taxon>
        <taxon>Basidiomycota</taxon>
        <taxon>Agaricomycotina</taxon>
        <taxon>Agaricomycetes</taxon>
        <taxon>Agaricomycetidae</taxon>
        <taxon>Agaricales</taxon>
        <taxon>Marasmiineae</taxon>
        <taxon>Physalacriaceae</taxon>
        <taxon>Guyanagaster</taxon>
    </lineage>
</organism>
<dbReference type="InterPro" id="IPR036047">
    <property type="entry name" value="F-box-like_dom_sf"/>
</dbReference>
<gene>
    <name evidence="2" type="ORF">BT62DRAFT_270962</name>
</gene>
<accession>A0A9P7W228</accession>
<sequence length="441" mass="49488">MDDSYPTTSSRRPSSSLNVPNEILTTIFSVVVHSAPASEHPRVLSCISLVCRDWCAVVADSSELWTTVYMSHITDLPTAQLFFERSTPRLLDVILKFDFYVNWSISAKIAEVTMPYLHRFRTLNVEFDNPDTYLAFSNLYRTTASSPPYLSSLRLHYTGRTWSFAMIPNVPLLSSANNIVFLDLHRLPVNVVSHYSGLTMLSLYRIFLGHARLRDLFLASPSLETLILAALHTFDGPNTSSDLPPIDASSLRSLALSMDSSHRDSCVSGRCVISCLHMPNLQSLEVYGRCRSTAVGLGAHFGDLPKLRKLRLQHLVCSDHDGPFFRSLKRLELVDADLGGRCFPLPSLSSLLYDLDGGGTHYEWLADTCHRPGPPLRVQITDSKINQWVQGEGGWDEHAIVEICPRMSVKGMFDWAILECDREYRDTESDWFDSSSDSDSS</sequence>
<dbReference type="SUPFAM" id="SSF52047">
    <property type="entry name" value="RNI-like"/>
    <property type="match status" value="1"/>
</dbReference>
<keyword evidence="3" id="KW-1185">Reference proteome</keyword>
<dbReference type="RefSeq" id="XP_043045406.1">
    <property type="nucleotide sequence ID" value="XM_043180320.1"/>
</dbReference>
<dbReference type="Proteomes" id="UP000812287">
    <property type="component" value="Unassembled WGS sequence"/>
</dbReference>
<dbReference type="PANTHER" id="PTHR38926:SF72">
    <property type="entry name" value="IM:7136021-RELATED"/>
    <property type="match status" value="1"/>
</dbReference>
<dbReference type="InterPro" id="IPR032675">
    <property type="entry name" value="LRR_dom_sf"/>
</dbReference>
<dbReference type="OrthoDB" id="3038402at2759"/>
<dbReference type="Pfam" id="PF12937">
    <property type="entry name" value="F-box-like"/>
    <property type="match status" value="1"/>
</dbReference>
<name>A0A9P7W228_9AGAR</name>
<dbReference type="SUPFAM" id="SSF81383">
    <property type="entry name" value="F-box domain"/>
    <property type="match status" value="1"/>
</dbReference>
<dbReference type="AlphaFoldDB" id="A0A9P7W228"/>
<dbReference type="GeneID" id="66102616"/>
<dbReference type="Gene3D" id="3.80.10.10">
    <property type="entry name" value="Ribonuclease Inhibitor"/>
    <property type="match status" value="1"/>
</dbReference>
<evidence type="ECO:0000259" key="1">
    <source>
        <dbReference type="Pfam" id="PF12937"/>
    </source>
</evidence>
<dbReference type="InterPro" id="IPR001810">
    <property type="entry name" value="F-box_dom"/>
</dbReference>
<dbReference type="EMBL" id="MU250524">
    <property type="protein sequence ID" value="KAG7451906.1"/>
    <property type="molecule type" value="Genomic_DNA"/>
</dbReference>